<dbReference type="InterPro" id="IPR032675">
    <property type="entry name" value="LRR_dom_sf"/>
</dbReference>
<dbReference type="EMBL" id="JAVYJV010000011">
    <property type="protein sequence ID" value="KAK4358942.1"/>
    <property type="molecule type" value="Genomic_DNA"/>
</dbReference>
<name>A0AAE1V814_9SOLA</name>
<evidence type="ECO:0000313" key="3">
    <source>
        <dbReference type="Proteomes" id="UP001291623"/>
    </source>
</evidence>
<dbReference type="AlphaFoldDB" id="A0AAE1V814"/>
<keyword evidence="3" id="KW-1185">Reference proteome</keyword>
<sequence length="224" mass="25565">MEKLINLCHLDISGTSRLKMSLDTSKLKSLHVLVGAKFLLSGRSGLRIGDLGELRNLYGSLSILELQNVVDRREALKANAREKEHVERLSLEWSKNTAGNSQDERDILDELQPNPNINEITRYRGTKFPNWLANRLLFKLVELWFSNCRDCDSLPALGELPSLKFLTIRGMHRIIEVIEEFYGSSSSKYPFISLEKLEFADMPKLKQWYALGNGELPTLSVPFN</sequence>
<evidence type="ECO:0000259" key="1">
    <source>
        <dbReference type="Pfam" id="PF25019"/>
    </source>
</evidence>
<dbReference type="Gene3D" id="3.80.10.10">
    <property type="entry name" value="Ribonuclease Inhibitor"/>
    <property type="match status" value="1"/>
</dbReference>
<dbReference type="Pfam" id="PF25019">
    <property type="entry name" value="LRR_R13L1-DRL21"/>
    <property type="match status" value="1"/>
</dbReference>
<proteinExistence type="predicted"/>
<gene>
    <name evidence="2" type="ORF">RND71_021171</name>
</gene>
<dbReference type="InterPro" id="IPR056789">
    <property type="entry name" value="LRR_R13L1-DRL21"/>
</dbReference>
<evidence type="ECO:0000313" key="2">
    <source>
        <dbReference type="EMBL" id="KAK4358942.1"/>
    </source>
</evidence>
<feature type="domain" description="R13L1/DRL21-like LRR repeat region" evidence="1">
    <location>
        <begin position="48"/>
        <end position="171"/>
    </location>
</feature>
<reference evidence="2" key="1">
    <citation type="submission" date="2023-12" db="EMBL/GenBank/DDBJ databases">
        <title>Genome assembly of Anisodus tanguticus.</title>
        <authorList>
            <person name="Wang Y.-J."/>
        </authorList>
    </citation>
    <scope>NUCLEOTIDE SEQUENCE</scope>
    <source>
        <strain evidence="2">KB-2021</strain>
        <tissue evidence="2">Leaf</tissue>
    </source>
</reference>
<dbReference type="PANTHER" id="PTHR47186:SF42">
    <property type="entry name" value="DISEASE RESISTANCE RPP13-LIKE PROTEIN 1"/>
    <property type="match status" value="1"/>
</dbReference>
<dbReference type="SUPFAM" id="SSF52058">
    <property type="entry name" value="L domain-like"/>
    <property type="match status" value="1"/>
</dbReference>
<comment type="caution">
    <text evidence="2">The sequence shown here is derived from an EMBL/GenBank/DDBJ whole genome shotgun (WGS) entry which is preliminary data.</text>
</comment>
<dbReference type="Proteomes" id="UP001291623">
    <property type="component" value="Unassembled WGS sequence"/>
</dbReference>
<accession>A0AAE1V814</accession>
<organism evidence="2 3">
    <name type="scientific">Anisodus tanguticus</name>
    <dbReference type="NCBI Taxonomy" id="243964"/>
    <lineage>
        <taxon>Eukaryota</taxon>
        <taxon>Viridiplantae</taxon>
        <taxon>Streptophyta</taxon>
        <taxon>Embryophyta</taxon>
        <taxon>Tracheophyta</taxon>
        <taxon>Spermatophyta</taxon>
        <taxon>Magnoliopsida</taxon>
        <taxon>eudicotyledons</taxon>
        <taxon>Gunneridae</taxon>
        <taxon>Pentapetalae</taxon>
        <taxon>asterids</taxon>
        <taxon>lamiids</taxon>
        <taxon>Solanales</taxon>
        <taxon>Solanaceae</taxon>
        <taxon>Solanoideae</taxon>
        <taxon>Hyoscyameae</taxon>
        <taxon>Anisodus</taxon>
    </lineage>
</organism>
<dbReference type="PANTHER" id="PTHR47186">
    <property type="entry name" value="LEUCINE-RICH REPEAT-CONTAINING PROTEIN 57"/>
    <property type="match status" value="1"/>
</dbReference>
<protein>
    <recommendedName>
        <fullName evidence="1">R13L1/DRL21-like LRR repeat region domain-containing protein</fullName>
    </recommendedName>
</protein>